<dbReference type="InterPro" id="IPR020846">
    <property type="entry name" value="MFS_dom"/>
</dbReference>
<accession>A0A448U9S1</accession>
<dbReference type="GO" id="GO:0022857">
    <property type="term" value="F:transmembrane transporter activity"/>
    <property type="evidence" value="ECO:0007669"/>
    <property type="project" value="InterPro"/>
</dbReference>
<feature type="transmembrane region" description="Helical" evidence="4">
    <location>
        <begin position="302"/>
        <end position="325"/>
    </location>
</feature>
<keyword evidence="7" id="KW-1185">Reference proteome</keyword>
<dbReference type="OrthoDB" id="5317164at2"/>
<evidence type="ECO:0000259" key="5">
    <source>
        <dbReference type="PROSITE" id="PS50850"/>
    </source>
</evidence>
<dbReference type="PANTHER" id="PTHR23523">
    <property type="match status" value="1"/>
</dbReference>
<feature type="transmembrane region" description="Helical" evidence="4">
    <location>
        <begin position="278"/>
        <end position="296"/>
    </location>
</feature>
<feature type="transmembrane region" description="Helical" evidence="4">
    <location>
        <begin position="135"/>
        <end position="158"/>
    </location>
</feature>
<dbReference type="AlphaFoldDB" id="A0A448U9S1"/>
<proteinExistence type="predicted"/>
<evidence type="ECO:0000313" key="6">
    <source>
        <dbReference type="EMBL" id="VEJ20629.1"/>
    </source>
</evidence>
<evidence type="ECO:0000256" key="3">
    <source>
        <dbReference type="ARBA" id="ARBA00023136"/>
    </source>
</evidence>
<organism evidence="6 7">
    <name type="scientific">Neisseria animaloris</name>
    <dbReference type="NCBI Taxonomy" id="326522"/>
    <lineage>
        <taxon>Bacteria</taxon>
        <taxon>Pseudomonadati</taxon>
        <taxon>Pseudomonadota</taxon>
        <taxon>Betaproteobacteria</taxon>
        <taxon>Neisseriales</taxon>
        <taxon>Neisseriaceae</taxon>
        <taxon>Neisseria</taxon>
    </lineage>
</organism>
<feature type="transmembrane region" description="Helical" evidence="4">
    <location>
        <begin position="212"/>
        <end position="234"/>
    </location>
</feature>
<keyword evidence="3 4" id="KW-0472">Membrane</keyword>
<keyword evidence="1 4" id="KW-0812">Transmembrane</keyword>
<dbReference type="EMBL" id="LR134516">
    <property type="protein sequence ID" value="VEJ20629.1"/>
    <property type="molecule type" value="Genomic_DNA"/>
</dbReference>
<dbReference type="KEGG" id="nani:NCTC12227_00338"/>
<feature type="transmembrane region" description="Helical" evidence="4">
    <location>
        <begin position="246"/>
        <end position="266"/>
    </location>
</feature>
<evidence type="ECO:0000313" key="7">
    <source>
        <dbReference type="Proteomes" id="UP000268229"/>
    </source>
</evidence>
<dbReference type="InterPro" id="IPR036259">
    <property type="entry name" value="MFS_trans_sf"/>
</dbReference>
<feature type="transmembrane region" description="Helical" evidence="4">
    <location>
        <begin position="337"/>
        <end position="360"/>
    </location>
</feature>
<dbReference type="PANTHER" id="PTHR23523:SF2">
    <property type="entry name" value="2-NITROIMIDAZOLE TRANSPORTER"/>
    <property type="match status" value="1"/>
</dbReference>
<reference evidence="6 7" key="1">
    <citation type="submission" date="2018-12" db="EMBL/GenBank/DDBJ databases">
        <authorList>
            <consortium name="Pathogen Informatics"/>
        </authorList>
    </citation>
    <scope>NUCLEOTIDE SEQUENCE [LARGE SCALE GENOMIC DNA]</scope>
    <source>
        <strain evidence="6 7">NCTC12227</strain>
    </source>
</reference>
<feature type="transmembrane region" description="Helical" evidence="4">
    <location>
        <begin position="48"/>
        <end position="69"/>
    </location>
</feature>
<evidence type="ECO:0000256" key="1">
    <source>
        <dbReference type="ARBA" id="ARBA00022692"/>
    </source>
</evidence>
<evidence type="ECO:0000256" key="4">
    <source>
        <dbReference type="SAM" id="Phobius"/>
    </source>
</evidence>
<dbReference type="Proteomes" id="UP000268229">
    <property type="component" value="Chromosome"/>
</dbReference>
<feature type="transmembrane region" description="Helical" evidence="4">
    <location>
        <begin position="366"/>
        <end position="388"/>
    </location>
</feature>
<dbReference type="STRING" id="326522.BWD08_01425"/>
<sequence>MTTPPIRPQISVGLLLFAVVLLAINLRSPIIAIGPVVGFIRDDLGVSGSFIGMVGALPMLAFALFSPLAARFAQRFGMENVLVGSIILLSAGIILRSALPSPTLLVAGTIVLSAAIAIGNVLLPALAKRNLPKRIGLVVGTLSATMSVSAALAAIIAVPMAQWRNWQWPLGIWILTALAALTVWLYIRTANGETATRSQTASDGLNVWQSRAAWCISVFMGIQSLSFYSMVNFLPSVLVEKGMTPLAAGACVSLFQAASLLGVLAASFRFARSNKKQLFNLIAAMLMFAGITGLWLGSPSTMWLWAALTGIGGSAAFSVVLMLFALRTDNAYEAASLSGMAQTVGYTVAVFGPLGMGALYDLLGSWSVSMAALTLLMFIECILAWFAASPKTLSQSQTE</sequence>
<feature type="transmembrane region" description="Helical" evidence="4">
    <location>
        <begin position="81"/>
        <end position="99"/>
    </location>
</feature>
<feature type="transmembrane region" description="Helical" evidence="4">
    <location>
        <begin position="105"/>
        <end position="123"/>
    </location>
</feature>
<feature type="transmembrane region" description="Helical" evidence="4">
    <location>
        <begin position="170"/>
        <end position="187"/>
    </location>
</feature>
<dbReference type="Gene3D" id="1.20.1250.20">
    <property type="entry name" value="MFS general substrate transporter like domains"/>
    <property type="match status" value="2"/>
</dbReference>
<dbReference type="InterPro" id="IPR011701">
    <property type="entry name" value="MFS"/>
</dbReference>
<keyword evidence="2 4" id="KW-1133">Transmembrane helix</keyword>
<dbReference type="RefSeq" id="WP_126303910.1">
    <property type="nucleotide sequence ID" value="NZ_LR134516.1"/>
</dbReference>
<dbReference type="InterPro" id="IPR052524">
    <property type="entry name" value="MFS_Cyanate_Porter"/>
</dbReference>
<gene>
    <name evidence="6" type="primary">yeaN</name>
    <name evidence="6" type="ORF">NCTC12227_00338</name>
</gene>
<feature type="domain" description="Major facilitator superfamily (MFS) profile" evidence="5">
    <location>
        <begin position="13"/>
        <end position="392"/>
    </location>
</feature>
<dbReference type="Pfam" id="PF07690">
    <property type="entry name" value="MFS_1"/>
    <property type="match status" value="1"/>
</dbReference>
<dbReference type="SUPFAM" id="SSF103473">
    <property type="entry name" value="MFS general substrate transporter"/>
    <property type="match status" value="1"/>
</dbReference>
<name>A0A448U9S1_9NEIS</name>
<protein>
    <submittedName>
        <fullName evidence="6">Inner membrane transport protein YeaN</fullName>
    </submittedName>
</protein>
<dbReference type="PROSITE" id="PS50850">
    <property type="entry name" value="MFS"/>
    <property type="match status" value="1"/>
</dbReference>
<evidence type="ECO:0000256" key="2">
    <source>
        <dbReference type="ARBA" id="ARBA00022989"/>
    </source>
</evidence>